<dbReference type="InterPro" id="IPR039430">
    <property type="entry name" value="Thymidylate_kin-like_dom"/>
</dbReference>
<dbReference type="InterPro" id="IPR027417">
    <property type="entry name" value="P-loop_NTPase"/>
</dbReference>
<keyword evidence="4" id="KW-0067">ATP-binding</keyword>
<feature type="domain" description="Thymidylate kinase-like" evidence="5">
    <location>
        <begin position="5"/>
        <end position="157"/>
    </location>
</feature>
<dbReference type="CDD" id="cd01672">
    <property type="entry name" value="TMPK"/>
    <property type="match status" value="1"/>
</dbReference>
<proteinExistence type="inferred from homology"/>
<evidence type="ECO:0000256" key="4">
    <source>
        <dbReference type="ARBA" id="ARBA00022840"/>
    </source>
</evidence>
<organism evidence="6 7">
    <name type="scientific">Corynebacterium stercoris</name>
    <dbReference type="NCBI Taxonomy" id="2943490"/>
    <lineage>
        <taxon>Bacteria</taxon>
        <taxon>Bacillati</taxon>
        <taxon>Actinomycetota</taxon>
        <taxon>Actinomycetes</taxon>
        <taxon>Mycobacteriales</taxon>
        <taxon>Corynebacteriaceae</taxon>
        <taxon>Corynebacterium</taxon>
    </lineage>
</organism>
<keyword evidence="6" id="KW-0418">Kinase</keyword>
<evidence type="ECO:0000313" key="7">
    <source>
        <dbReference type="Proteomes" id="UP001204000"/>
    </source>
</evidence>
<sequence length="205" mass="22398">MIIAVEGIDGAGKRTLVDALLQRLPSGITASTLAFPRYDDSAAAQLAQAALHGQMGDMTDSPYAMAAMFALDRHGALDTLTHAAEAQDELLILDRYAASNAAYTWARSGDETAVRWVAELEFERLGLPRPDLQVLVDTSPEVASARAVHRAEEDPQRARDRYERDAGLQVATFDAYRRLAERSWAGPWVVSADAAVIMRSITDLR</sequence>
<keyword evidence="7" id="KW-1185">Reference proteome</keyword>
<evidence type="ECO:0000256" key="3">
    <source>
        <dbReference type="ARBA" id="ARBA00022741"/>
    </source>
</evidence>
<dbReference type="GO" id="GO:0004798">
    <property type="term" value="F:dTMP kinase activity"/>
    <property type="evidence" value="ECO:0007669"/>
    <property type="project" value="UniProtKB-EC"/>
</dbReference>
<dbReference type="Pfam" id="PF02223">
    <property type="entry name" value="Thymidylate_kin"/>
    <property type="match status" value="1"/>
</dbReference>
<evidence type="ECO:0000259" key="5">
    <source>
        <dbReference type="Pfam" id="PF02223"/>
    </source>
</evidence>
<dbReference type="RefSeq" id="WP_253577968.1">
    <property type="nucleotide sequence ID" value="NZ_JAMFTQ010000007.1"/>
</dbReference>
<evidence type="ECO:0000313" key="6">
    <source>
        <dbReference type="EMBL" id="MCP1387968.1"/>
    </source>
</evidence>
<reference evidence="6" key="1">
    <citation type="submission" date="2022-05" db="EMBL/GenBank/DDBJ databases">
        <title>Corynebacterium sp. TA-R-1 sp. nov., isolated from human feces.</title>
        <authorList>
            <person name="Shamsuzzaman M."/>
            <person name="Dahal R.H."/>
        </authorList>
    </citation>
    <scope>NUCLEOTIDE SEQUENCE</scope>
    <source>
        <strain evidence="6">TA-R-1</strain>
    </source>
</reference>
<dbReference type="Proteomes" id="UP001204000">
    <property type="component" value="Unassembled WGS sequence"/>
</dbReference>
<accession>A0ABT1G1R4</accession>
<keyword evidence="3" id="KW-0547">Nucleotide-binding</keyword>
<dbReference type="SUPFAM" id="SSF52540">
    <property type="entry name" value="P-loop containing nucleoside triphosphate hydrolases"/>
    <property type="match status" value="1"/>
</dbReference>
<comment type="caution">
    <text evidence="6">The sequence shown here is derived from an EMBL/GenBank/DDBJ whole genome shotgun (WGS) entry which is preliminary data.</text>
</comment>
<name>A0ABT1G1R4_9CORY</name>
<evidence type="ECO:0000256" key="2">
    <source>
        <dbReference type="ARBA" id="ARBA00017144"/>
    </source>
</evidence>
<dbReference type="NCBIfam" id="NF005923">
    <property type="entry name" value="PRK07933.1"/>
    <property type="match status" value="1"/>
</dbReference>
<keyword evidence="6" id="KW-0808">Transferase</keyword>
<protein>
    <recommendedName>
        <fullName evidence="2">Thymidylate kinase</fullName>
    </recommendedName>
</protein>
<gene>
    <name evidence="6" type="ORF">M5J20_07165</name>
</gene>
<dbReference type="EMBL" id="JAMFTQ010000007">
    <property type="protein sequence ID" value="MCP1387968.1"/>
    <property type="molecule type" value="Genomic_DNA"/>
</dbReference>
<dbReference type="Gene3D" id="3.40.50.300">
    <property type="entry name" value="P-loop containing nucleotide triphosphate hydrolases"/>
    <property type="match status" value="1"/>
</dbReference>
<evidence type="ECO:0000256" key="1">
    <source>
        <dbReference type="ARBA" id="ARBA00009776"/>
    </source>
</evidence>
<dbReference type="PANTHER" id="PTHR10344">
    <property type="entry name" value="THYMIDYLATE KINASE"/>
    <property type="match status" value="1"/>
</dbReference>
<comment type="similarity">
    <text evidence="1">Belongs to the thymidylate kinase family.</text>
</comment>
<dbReference type="PANTHER" id="PTHR10344:SF4">
    <property type="entry name" value="UMP-CMP KINASE 2, MITOCHONDRIAL"/>
    <property type="match status" value="1"/>
</dbReference>